<evidence type="ECO:0000313" key="2">
    <source>
        <dbReference type="Proteomes" id="UP001597417"/>
    </source>
</evidence>
<gene>
    <name evidence="1" type="ORF">ACFSXZ_23715</name>
</gene>
<dbReference type="EMBL" id="JBHUKR010000011">
    <property type="protein sequence ID" value="MFD2419344.1"/>
    <property type="molecule type" value="Genomic_DNA"/>
</dbReference>
<dbReference type="Pfam" id="PF09996">
    <property type="entry name" value="DUF2237"/>
    <property type="match status" value="1"/>
</dbReference>
<proteinExistence type="predicted"/>
<keyword evidence="2" id="KW-1185">Reference proteome</keyword>
<name>A0ABW5FXL2_9PSEU</name>
<dbReference type="Proteomes" id="UP001597417">
    <property type="component" value="Unassembled WGS sequence"/>
</dbReference>
<organism evidence="1 2">
    <name type="scientific">Amycolatopsis pigmentata</name>
    <dbReference type="NCBI Taxonomy" id="450801"/>
    <lineage>
        <taxon>Bacteria</taxon>
        <taxon>Bacillati</taxon>
        <taxon>Actinomycetota</taxon>
        <taxon>Actinomycetes</taxon>
        <taxon>Pseudonocardiales</taxon>
        <taxon>Pseudonocardiaceae</taxon>
        <taxon>Amycolatopsis</taxon>
    </lineage>
</organism>
<sequence length="130" mass="13968">MTKDRNVLGGELEPCGNDPLTGFYRDNCCRTGPEDLGNHTVCAIVSREFLAHQLRSGNDLVTPRPEIGFPGLRPGDTWCVCADRWREAHEAGVAPPVVLAATHARALEAVDLEALRGHAADIPADPGSLM</sequence>
<dbReference type="PANTHER" id="PTHR37466:SF1">
    <property type="entry name" value="SLR1628 PROTEIN"/>
    <property type="match status" value="1"/>
</dbReference>
<accession>A0ABW5FXL2</accession>
<reference evidence="2" key="1">
    <citation type="journal article" date="2019" name="Int. J. Syst. Evol. Microbiol.">
        <title>The Global Catalogue of Microorganisms (GCM) 10K type strain sequencing project: providing services to taxonomists for standard genome sequencing and annotation.</title>
        <authorList>
            <consortium name="The Broad Institute Genomics Platform"/>
            <consortium name="The Broad Institute Genome Sequencing Center for Infectious Disease"/>
            <person name="Wu L."/>
            <person name="Ma J."/>
        </authorList>
    </citation>
    <scope>NUCLEOTIDE SEQUENCE [LARGE SCALE GENOMIC DNA]</scope>
    <source>
        <strain evidence="2">CGMCC 4.7645</strain>
    </source>
</reference>
<comment type="caution">
    <text evidence="1">The sequence shown here is derived from an EMBL/GenBank/DDBJ whole genome shotgun (WGS) entry which is preliminary data.</text>
</comment>
<protein>
    <submittedName>
        <fullName evidence="1">DUF2237 family protein</fullName>
    </submittedName>
</protein>
<dbReference type="RefSeq" id="WP_378267342.1">
    <property type="nucleotide sequence ID" value="NZ_JBHUKR010000011.1"/>
</dbReference>
<evidence type="ECO:0000313" key="1">
    <source>
        <dbReference type="EMBL" id="MFD2419344.1"/>
    </source>
</evidence>
<dbReference type="Gene3D" id="3.30.56.110">
    <property type="entry name" value="Protein of unknown function DUF2237"/>
    <property type="match status" value="1"/>
</dbReference>
<dbReference type="PANTHER" id="PTHR37466">
    <property type="entry name" value="SLR1628 PROTEIN"/>
    <property type="match status" value="1"/>
</dbReference>
<dbReference type="InterPro" id="IPR018714">
    <property type="entry name" value="DUF2237"/>
</dbReference>